<sequence length="9" mass="1063">MVKARKLAF</sequence>
<dbReference type="Proteomes" id="UP000195728">
    <property type="component" value="Unassembled WGS sequence"/>
</dbReference>
<protein>
    <submittedName>
        <fullName evidence="1">Uncharacterized protein</fullName>
    </submittedName>
</protein>
<gene>
    <name evidence="1" type="ORF">BC10311_03029</name>
</gene>
<organism evidence="1 2">
    <name type="scientific">Bacillus wiedmannii</name>
    <dbReference type="NCBI Taxonomy" id="1890302"/>
    <lineage>
        <taxon>Bacteria</taxon>
        <taxon>Bacillati</taxon>
        <taxon>Bacillota</taxon>
        <taxon>Bacilli</taxon>
        <taxon>Bacillales</taxon>
        <taxon>Bacillaceae</taxon>
        <taxon>Bacillus</taxon>
        <taxon>Bacillus cereus group</taxon>
    </lineage>
</organism>
<evidence type="ECO:0000313" key="1">
    <source>
        <dbReference type="EMBL" id="SCC37896.1"/>
    </source>
</evidence>
<name>A0AB37YSN8_9BACI</name>
<evidence type="ECO:0000313" key="2">
    <source>
        <dbReference type="Proteomes" id="UP000195728"/>
    </source>
</evidence>
<accession>A0AB37YSN8</accession>
<dbReference type="EMBL" id="FMBG01000012">
    <property type="protein sequence ID" value="SCC37896.1"/>
    <property type="molecule type" value="Genomic_DNA"/>
</dbReference>
<comment type="caution">
    <text evidence="1">The sequence shown here is derived from an EMBL/GenBank/DDBJ whole genome shotgun (WGS) entry which is preliminary data.</text>
</comment>
<reference evidence="1 2" key="1">
    <citation type="submission" date="2016-08" db="EMBL/GenBank/DDBJ databases">
        <authorList>
            <person name="Loux V."/>
            <person name="Rue O."/>
        </authorList>
    </citation>
    <scope>NUCLEOTIDE SEQUENCE [LARGE SCALE GENOMIC DNA]</scope>
    <source>
        <strain evidence="1 2">WSBC_10311</strain>
    </source>
</reference>
<proteinExistence type="predicted"/>